<accession>M0NEW3</accession>
<dbReference type="STRING" id="1227456.C450_01192"/>
<organism evidence="9 10">
    <name type="scientific">Halococcus salifodinae DSM 8989</name>
    <dbReference type="NCBI Taxonomy" id="1227456"/>
    <lineage>
        <taxon>Archaea</taxon>
        <taxon>Methanobacteriati</taxon>
        <taxon>Methanobacteriota</taxon>
        <taxon>Stenosarchaea group</taxon>
        <taxon>Halobacteria</taxon>
        <taxon>Halobacteriales</taxon>
        <taxon>Halococcaceae</taxon>
        <taxon>Halococcus</taxon>
    </lineage>
</organism>
<keyword evidence="10" id="KW-1185">Reference proteome</keyword>
<comment type="caution">
    <text evidence="9">The sequence shown here is derived from an EMBL/GenBank/DDBJ whole genome shotgun (WGS) entry which is preliminary data.</text>
</comment>
<keyword evidence="5 7" id="KW-1133">Transmembrane helix</keyword>
<dbReference type="Pfam" id="PF00528">
    <property type="entry name" value="BPD_transp_1"/>
    <property type="match status" value="1"/>
</dbReference>
<feature type="domain" description="ABC transmembrane type-1" evidence="8">
    <location>
        <begin position="98"/>
        <end position="287"/>
    </location>
</feature>
<dbReference type="SUPFAM" id="SSF161098">
    <property type="entry name" value="MetI-like"/>
    <property type="match status" value="1"/>
</dbReference>
<comment type="subcellular location">
    <subcellularLocation>
        <location evidence="1 7">Cell membrane</location>
        <topology evidence="1 7">Multi-pass membrane protein</topology>
    </subcellularLocation>
</comment>
<dbReference type="Proteomes" id="UP000011625">
    <property type="component" value="Unassembled WGS sequence"/>
</dbReference>
<comment type="similarity">
    <text evidence="7">Belongs to the binding-protein-dependent transport system permease family.</text>
</comment>
<evidence type="ECO:0000259" key="8">
    <source>
        <dbReference type="PROSITE" id="PS50928"/>
    </source>
</evidence>
<sequence>MATESRERSDRPDAGSAGLGVDARWRVLLRRLARSQFAVFGLGIVALLVLVAALAPYIAPYEPSVQNYEALMQPPSLEHPFGTDTYGRDVFSRVVYGARYTVFLGVVIVGIQMVIGVTLGLVAGYYGGYVESAIMRVVDIALSIPAIVLALAIAGTLGGGIFPLVIAVSLVGWRGFTRLVRGDVKSVMEEEYIDSAKAAGVSDIRVITRYLLPNAASSIIVYATLTIPTVILWSAALSFLGMGVQPPKPEWGALISAGRGEIDSAWWIATFPGLAIMVTVIGFNAFGDGLRDALDPKQAE</sequence>
<evidence type="ECO:0000256" key="7">
    <source>
        <dbReference type="RuleBase" id="RU363032"/>
    </source>
</evidence>
<feature type="transmembrane region" description="Helical" evidence="7">
    <location>
        <begin position="219"/>
        <end position="244"/>
    </location>
</feature>
<name>M0NEW3_9EURY</name>
<dbReference type="AlphaFoldDB" id="M0NEW3"/>
<reference evidence="9 10" key="1">
    <citation type="journal article" date="2014" name="PLoS Genet.">
        <title>Phylogenetically driven sequencing of extremely halophilic archaea reveals strategies for static and dynamic osmo-response.</title>
        <authorList>
            <person name="Becker E.A."/>
            <person name="Seitzer P.M."/>
            <person name="Tritt A."/>
            <person name="Larsen D."/>
            <person name="Krusor M."/>
            <person name="Yao A.I."/>
            <person name="Wu D."/>
            <person name="Madern D."/>
            <person name="Eisen J.A."/>
            <person name="Darling A.E."/>
            <person name="Facciotti M.T."/>
        </authorList>
    </citation>
    <scope>NUCLEOTIDE SEQUENCE [LARGE SCALE GENOMIC DNA]</scope>
    <source>
        <strain evidence="9 10">DSM 8989</strain>
    </source>
</reference>
<evidence type="ECO:0000313" key="10">
    <source>
        <dbReference type="Proteomes" id="UP000011625"/>
    </source>
</evidence>
<dbReference type="PANTHER" id="PTHR43386">
    <property type="entry name" value="OLIGOPEPTIDE TRANSPORT SYSTEM PERMEASE PROTEIN APPC"/>
    <property type="match status" value="1"/>
</dbReference>
<evidence type="ECO:0000256" key="1">
    <source>
        <dbReference type="ARBA" id="ARBA00004651"/>
    </source>
</evidence>
<protein>
    <submittedName>
        <fullName evidence="9">ABC-type dipeptide/oligopeptide/nickel transport system, permease component</fullName>
    </submittedName>
</protein>
<dbReference type="InterPro" id="IPR000515">
    <property type="entry name" value="MetI-like"/>
</dbReference>
<dbReference type="GO" id="GO:0055085">
    <property type="term" value="P:transmembrane transport"/>
    <property type="evidence" value="ECO:0007669"/>
    <property type="project" value="InterPro"/>
</dbReference>
<dbReference type="OrthoDB" id="312811at2157"/>
<proteinExistence type="inferred from homology"/>
<evidence type="ECO:0000256" key="5">
    <source>
        <dbReference type="ARBA" id="ARBA00022989"/>
    </source>
</evidence>
<keyword evidence="2 7" id="KW-0813">Transport</keyword>
<evidence type="ECO:0000256" key="6">
    <source>
        <dbReference type="ARBA" id="ARBA00023136"/>
    </source>
</evidence>
<dbReference type="RefSeq" id="WP_005038973.1">
    <property type="nucleotide sequence ID" value="NZ_AOME01000012.1"/>
</dbReference>
<dbReference type="CDD" id="cd06261">
    <property type="entry name" value="TM_PBP2"/>
    <property type="match status" value="1"/>
</dbReference>
<dbReference type="Pfam" id="PF12911">
    <property type="entry name" value="OppC_N"/>
    <property type="match status" value="1"/>
</dbReference>
<gene>
    <name evidence="9" type="ORF">C450_01192</name>
</gene>
<evidence type="ECO:0000313" key="9">
    <source>
        <dbReference type="EMBL" id="EMA55629.1"/>
    </source>
</evidence>
<keyword evidence="6 7" id="KW-0472">Membrane</keyword>
<dbReference type="EMBL" id="AOME01000012">
    <property type="protein sequence ID" value="EMA55629.1"/>
    <property type="molecule type" value="Genomic_DNA"/>
</dbReference>
<dbReference type="InterPro" id="IPR050366">
    <property type="entry name" value="BP-dependent_transpt_permease"/>
</dbReference>
<evidence type="ECO:0000256" key="3">
    <source>
        <dbReference type="ARBA" id="ARBA00022475"/>
    </source>
</evidence>
<dbReference type="InterPro" id="IPR025966">
    <property type="entry name" value="OppC_N"/>
</dbReference>
<keyword evidence="3" id="KW-1003">Cell membrane</keyword>
<dbReference type="GO" id="GO:0005886">
    <property type="term" value="C:plasma membrane"/>
    <property type="evidence" value="ECO:0007669"/>
    <property type="project" value="UniProtKB-SubCell"/>
</dbReference>
<dbReference type="Gene3D" id="1.10.3720.10">
    <property type="entry name" value="MetI-like"/>
    <property type="match status" value="1"/>
</dbReference>
<dbReference type="PANTHER" id="PTHR43386:SF1">
    <property type="entry name" value="D,D-DIPEPTIDE TRANSPORT SYSTEM PERMEASE PROTEIN DDPC-RELATED"/>
    <property type="match status" value="1"/>
</dbReference>
<dbReference type="PATRIC" id="fig|1227456.3.peg.253"/>
<evidence type="ECO:0000256" key="2">
    <source>
        <dbReference type="ARBA" id="ARBA00022448"/>
    </source>
</evidence>
<feature type="transmembrane region" description="Helical" evidence="7">
    <location>
        <begin position="100"/>
        <end position="126"/>
    </location>
</feature>
<keyword evidence="4 7" id="KW-0812">Transmembrane</keyword>
<dbReference type="InterPro" id="IPR035906">
    <property type="entry name" value="MetI-like_sf"/>
</dbReference>
<dbReference type="PROSITE" id="PS50928">
    <property type="entry name" value="ABC_TM1"/>
    <property type="match status" value="1"/>
</dbReference>
<evidence type="ECO:0000256" key="4">
    <source>
        <dbReference type="ARBA" id="ARBA00022692"/>
    </source>
</evidence>
<feature type="transmembrane region" description="Helical" evidence="7">
    <location>
        <begin position="264"/>
        <end position="287"/>
    </location>
</feature>
<feature type="transmembrane region" description="Helical" evidence="7">
    <location>
        <begin position="37"/>
        <end position="59"/>
    </location>
</feature>